<organism evidence="4 5">
    <name type="scientific">Cephalotus follicularis</name>
    <name type="common">Albany pitcher plant</name>
    <dbReference type="NCBI Taxonomy" id="3775"/>
    <lineage>
        <taxon>Eukaryota</taxon>
        <taxon>Viridiplantae</taxon>
        <taxon>Streptophyta</taxon>
        <taxon>Embryophyta</taxon>
        <taxon>Tracheophyta</taxon>
        <taxon>Spermatophyta</taxon>
        <taxon>Magnoliopsida</taxon>
        <taxon>eudicotyledons</taxon>
        <taxon>Gunneridae</taxon>
        <taxon>Pentapetalae</taxon>
        <taxon>rosids</taxon>
        <taxon>fabids</taxon>
        <taxon>Oxalidales</taxon>
        <taxon>Cephalotaceae</taxon>
        <taxon>Cephalotus</taxon>
    </lineage>
</organism>
<proteinExistence type="predicted"/>
<feature type="region of interest" description="Disordered" evidence="2">
    <location>
        <begin position="42"/>
        <end position="65"/>
    </location>
</feature>
<dbReference type="InterPro" id="IPR001878">
    <property type="entry name" value="Znf_CCHC"/>
</dbReference>
<dbReference type="InParanoid" id="A0A1Q3CYA6"/>
<evidence type="ECO:0000256" key="1">
    <source>
        <dbReference type="PROSITE-ProRule" id="PRU00047"/>
    </source>
</evidence>
<dbReference type="GO" id="GO:0008270">
    <property type="term" value="F:zinc ion binding"/>
    <property type="evidence" value="ECO:0007669"/>
    <property type="project" value="UniProtKB-KW"/>
</dbReference>
<sequence length="197" mass="22901">KFLGCLSNEWEPKVTAIEESKDLKTMEMEELLGSLMTHEVKLSKKMKNQEEKKPQEDKRKEIALKSTPKEDIRRKFKKNFNKGDGSKNDFDTCIKCNKLGHMKADCRMLKKNKALKKALIAWYVSGDESSDKETTTNLSNLCFMPIEDDEVDSYPYTLDELQDAFDNLLIEFKKEYSKVSSRSKQVQNIQNEKILVE</sequence>
<evidence type="ECO:0000313" key="4">
    <source>
        <dbReference type="EMBL" id="GAV85135.1"/>
    </source>
</evidence>
<evidence type="ECO:0000313" key="5">
    <source>
        <dbReference type="Proteomes" id="UP000187406"/>
    </source>
</evidence>
<comment type="caution">
    <text evidence="4">The sequence shown here is derived from an EMBL/GenBank/DDBJ whole genome shotgun (WGS) entry which is preliminary data.</text>
</comment>
<dbReference type="EMBL" id="BDDD01003461">
    <property type="protein sequence ID" value="GAV85135.1"/>
    <property type="molecule type" value="Genomic_DNA"/>
</dbReference>
<dbReference type="SUPFAM" id="SSF57756">
    <property type="entry name" value="Retrovirus zinc finger-like domains"/>
    <property type="match status" value="1"/>
</dbReference>
<evidence type="ECO:0000259" key="3">
    <source>
        <dbReference type="PROSITE" id="PS50158"/>
    </source>
</evidence>
<dbReference type="OrthoDB" id="1932348at2759"/>
<accession>A0A1Q3CYA6</accession>
<dbReference type="Proteomes" id="UP000187406">
    <property type="component" value="Unassembled WGS sequence"/>
</dbReference>
<dbReference type="GO" id="GO:0003676">
    <property type="term" value="F:nucleic acid binding"/>
    <property type="evidence" value="ECO:0007669"/>
    <property type="project" value="InterPro"/>
</dbReference>
<keyword evidence="1" id="KW-0863">Zinc-finger</keyword>
<dbReference type="PROSITE" id="PS50158">
    <property type="entry name" value="ZF_CCHC"/>
    <property type="match status" value="1"/>
</dbReference>
<feature type="domain" description="CCHC-type" evidence="3">
    <location>
        <begin position="93"/>
        <end position="107"/>
    </location>
</feature>
<dbReference type="AlphaFoldDB" id="A0A1Q3CYA6"/>
<protein>
    <submittedName>
        <fullName evidence="4">Zf-CCHC domain-containing protein/UBN2 domain-containing protein</fullName>
    </submittedName>
</protein>
<keyword evidence="5" id="KW-1185">Reference proteome</keyword>
<dbReference type="InterPro" id="IPR036875">
    <property type="entry name" value="Znf_CCHC_sf"/>
</dbReference>
<dbReference type="SMART" id="SM00343">
    <property type="entry name" value="ZnF_C2HC"/>
    <property type="match status" value="1"/>
</dbReference>
<name>A0A1Q3CYA6_CEPFO</name>
<feature type="non-terminal residue" evidence="4">
    <location>
        <position position="1"/>
    </location>
</feature>
<gene>
    <name evidence="4" type="ORF">CFOL_v3_28573</name>
</gene>
<keyword evidence="1" id="KW-0479">Metal-binding</keyword>
<keyword evidence="1" id="KW-0862">Zinc</keyword>
<evidence type="ECO:0000256" key="2">
    <source>
        <dbReference type="SAM" id="MobiDB-lite"/>
    </source>
</evidence>
<reference evidence="5" key="1">
    <citation type="submission" date="2016-04" db="EMBL/GenBank/DDBJ databases">
        <title>Cephalotus genome sequencing.</title>
        <authorList>
            <person name="Fukushima K."/>
            <person name="Hasebe M."/>
            <person name="Fang X."/>
        </authorList>
    </citation>
    <scope>NUCLEOTIDE SEQUENCE [LARGE SCALE GENOMIC DNA]</scope>
    <source>
        <strain evidence="5">cv. St1</strain>
    </source>
</reference>